<evidence type="ECO:0000313" key="5">
    <source>
        <dbReference type="Proteomes" id="UP000322225"/>
    </source>
</evidence>
<dbReference type="RefSeq" id="XP_065824076.1">
    <property type="nucleotide sequence ID" value="XM_065968004.1"/>
</dbReference>
<feature type="region of interest" description="Disordered" evidence="2">
    <location>
        <begin position="425"/>
        <end position="514"/>
    </location>
</feature>
<dbReference type="GO" id="GO:0005737">
    <property type="term" value="C:cytoplasm"/>
    <property type="evidence" value="ECO:0007669"/>
    <property type="project" value="TreeGrafter"/>
</dbReference>
<feature type="compositionally biased region" description="Basic and acidic residues" evidence="2">
    <location>
        <begin position="141"/>
        <end position="167"/>
    </location>
</feature>
<keyword evidence="5" id="KW-1185">Reference proteome</keyword>
<keyword evidence="1" id="KW-0175">Coiled coil</keyword>
<feature type="region of interest" description="Disordered" evidence="2">
    <location>
        <begin position="292"/>
        <end position="317"/>
    </location>
</feature>
<protein>
    <recommendedName>
        <fullName evidence="3">BSD domain-containing protein</fullName>
    </recommendedName>
</protein>
<feature type="region of interest" description="Disordered" evidence="2">
    <location>
        <begin position="133"/>
        <end position="177"/>
    </location>
</feature>
<gene>
    <name evidence="4" type="ORF">CI109_107298</name>
</gene>
<dbReference type="PROSITE" id="PS50858">
    <property type="entry name" value="BSD"/>
    <property type="match status" value="1"/>
</dbReference>
<evidence type="ECO:0000256" key="2">
    <source>
        <dbReference type="SAM" id="MobiDB-lite"/>
    </source>
</evidence>
<dbReference type="InterPro" id="IPR005607">
    <property type="entry name" value="BSD_dom"/>
</dbReference>
<reference evidence="4" key="2">
    <citation type="submission" date="2024-01" db="EMBL/GenBank/DDBJ databases">
        <title>Comparative genomics of Cryptococcus and Kwoniella reveals pathogenesis evolution and contrasting modes of karyotype evolution via chromosome fusion or intercentromeric recombination.</title>
        <authorList>
            <person name="Coelho M.A."/>
            <person name="David-Palma M."/>
            <person name="Shea T."/>
            <person name="Bowers K."/>
            <person name="McGinley-Smith S."/>
            <person name="Mohammad A.W."/>
            <person name="Gnirke A."/>
            <person name="Yurkov A.M."/>
            <person name="Nowrousian M."/>
            <person name="Sun S."/>
            <person name="Cuomo C.A."/>
            <person name="Heitman J."/>
        </authorList>
    </citation>
    <scope>NUCLEOTIDE SEQUENCE</scope>
    <source>
        <strain evidence="4">CBS 12478</strain>
    </source>
</reference>
<proteinExistence type="predicted"/>
<organism evidence="4 5">
    <name type="scientific">Kwoniella shandongensis</name>
    <dbReference type="NCBI Taxonomy" id="1734106"/>
    <lineage>
        <taxon>Eukaryota</taxon>
        <taxon>Fungi</taxon>
        <taxon>Dikarya</taxon>
        <taxon>Basidiomycota</taxon>
        <taxon>Agaricomycotina</taxon>
        <taxon>Tremellomycetes</taxon>
        <taxon>Tremellales</taxon>
        <taxon>Cryptococcaceae</taxon>
        <taxon>Kwoniella</taxon>
    </lineage>
</organism>
<dbReference type="Proteomes" id="UP000322225">
    <property type="component" value="Chromosome 14"/>
</dbReference>
<feature type="compositionally biased region" description="Polar residues" evidence="2">
    <location>
        <begin position="1"/>
        <end position="13"/>
    </location>
</feature>
<dbReference type="GeneID" id="43587883"/>
<reference evidence="4" key="1">
    <citation type="submission" date="2017-08" db="EMBL/GenBank/DDBJ databases">
        <authorList>
            <person name="Cuomo C."/>
            <person name="Billmyre B."/>
            <person name="Heitman J."/>
        </authorList>
    </citation>
    <scope>NUCLEOTIDE SEQUENCE</scope>
    <source>
        <strain evidence="4">CBS 12478</strain>
    </source>
</reference>
<sequence>MSTQTPAPSSPKTETALAPATETIAAGASEQGSAADAVTSDKGIPASSAARPINPEGSPSSPSTVQRAFQHGLNRENLEEEVGQVIGTLNSWWGGSASALSNLKADLDKTVTQAQADLEYLRTAKVEVVRKDAAEYEAEQEAEREKRAAAKEQEAKTKGKGKEKEGEPSSESSTNAFLNRLTSSTSQLQHSLQATLQSTLAAAASNPALSNPAALRNQLAENLRLSSAKENLQLSVKQAEKLAEEYLRKSDQWVKEAEKWVEDAVKIVPPDGEETRMVSMGWDGGDWYSFSTSSAAPKPSSSHTDSDAKSRPSTIPTLALATSRKDALLRRLREDKELLMVDPEGEDETEERKTEFREWVKNNWEQQQKEGREQEEGHVGGIRMELVPELLTDDQFWQRYLFHKHMIEAEEQKRKLLLQGKLDQPDDFNWDDEPEESVPAASHVSTGTETTPKIENDGKLPPTDSAPVSKLITSATSTATSPRDSEESYDVVSDQGTKSTPAAPSADDDDSDWE</sequence>
<dbReference type="PANTHER" id="PTHR16019">
    <property type="entry name" value="SYNAPSE-ASSOCIATED PROTEIN"/>
    <property type="match status" value="1"/>
</dbReference>
<dbReference type="KEGG" id="ksn:43587883"/>
<feature type="compositionally biased region" description="Polar residues" evidence="2">
    <location>
        <begin position="471"/>
        <end position="482"/>
    </location>
</feature>
<dbReference type="Pfam" id="PF03909">
    <property type="entry name" value="BSD"/>
    <property type="match status" value="1"/>
</dbReference>
<feature type="compositionally biased region" description="Polar residues" evidence="2">
    <location>
        <begin position="57"/>
        <end position="67"/>
    </location>
</feature>
<name>A0AAJ8LS05_9TREE</name>
<feature type="compositionally biased region" description="Acidic residues" evidence="2">
    <location>
        <begin position="425"/>
        <end position="436"/>
    </location>
</feature>
<dbReference type="SUPFAM" id="SSF140383">
    <property type="entry name" value="BSD domain-like"/>
    <property type="match status" value="1"/>
</dbReference>
<feature type="compositionally biased region" description="Low complexity" evidence="2">
    <location>
        <begin position="292"/>
        <end position="302"/>
    </location>
</feature>
<dbReference type="Gene3D" id="1.10.3970.10">
    <property type="entry name" value="BSD domain"/>
    <property type="match status" value="1"/>
</dbReference>
<dbReference type="EMBL" id="CP144064">
    <property type="protein sequence ID" value="WWD22804.1"/>
    <property type="molecule type" value="Genomic_DNA"/>
</dbReference>
<evidence type="ECO:0000256" key="1">
    <source>
        <dbReference type="SAM" id="Coils"/>
    </source>
</evidence>
<feature type="domain" description="BSD" evidence="3">
    <location>
        <begin position="382"/>
        <end position="408"/>
    </location>
</feature>
<evidence type="ECO:0000313" key="4">
    <source>
        <dbReference type="EMBL" id="WWD22804.1"/>
    </source>
</evidence>
<dbReference type="PANTHER" id="PTHR16019:SF5">
    <property type="entry name" value="BSD DOMAIN-CONTAINING PROTEIN 1"/>
    <property type="match status" value="1"/>
</dbReference>
<dbReference type="InterPro" id="IPR051494">
    <property type="entry name" value="BSD_domain-containing"/>
</dbReference>
<feature type="region of interest" description="Disordered" evidence="2">
    <location>
        <begin position="1"/>
        <end position="68"/>
    </location>
</feature>
<evidence type="ECO:0000259" key="3">
    <source>
        <dbReference type="PROSITE" id="PS50858"/>
    </source>
</evidence>
<accession>A0AAJ8LS05</accession>
<dbReference type="InterPro" id="IPR035925">
    <property type="entry name" value="BSD_dom_sf"/>
</dbReference>
<feature type="coiled-coil region" evidence="1">
    <location>
        <begin position="225"/>
        <end position="256"/>
    </location>
</feature>
<dbReference type="AlphaFoldDB" id="A0AAJ8LS05"/>